<dbReference type="InterPro" id="IPR012292">
    <property type="entry name" value="Globin/Proto"/>
</dbReference>
<feature type="domain" description="Globin" evidence="1">
    <location>
        <begin position="13"/>
        <end position="197"/>
    </location>
</feature>
<organism evidence="3 4">
    <name type="scientific">Toxocara canis</name>
    <name type="common">Canine roundworm</name>
    <dbReference type="NCBI Taxonomy" id="6265"/>
    <lineage>
        <taxon>Eukaryota</taxon>
        <taxon>Metazoa</taxon>
        <taxon>Ecdysozoa</taxon>
        <taxon>Nematoda</taxon>
        <taxon>Chromadorea</taxon>
        <taxon>Rhabditida</taxon>
        <taxon>Spirurina</taxon>
        <taxon>Ascaridomorpha</taxon>
        <taxon>Ascaridoidea</taxon>
        <taxon>Toxocaridae</taxon>
        <taxon>Toxocara</taxon>
    </lineage>
</organism>
<keyword evidence="3" id="KW-1185">Reference proteome</keyword>
<reference evidence="2 3" key="2">
    <citation type="submission" date="2018-11" db="EMBL/GenBank/DDBJ databases">
        <authorList>
            <consortium name="Pathogen Informatics"/>
        </authorList>
    </citation>
    <scope>NUCLEOTIDE SEQUENCE [LARGE SCALE GENOMIC DNA]</scope>
</reference>
<evidence type="ECO:0000313" key="2">
    <source>
        <dbReference type="EMBL" id="VDM40678.1"/>
    </source>
</evidence>
<reference evidence="4" key="1">
    <citation type="submission" date="2016-06" db="UniProtKB">
        <authorList>
            <consortium name="WormBaseParasite"/>
        </authorList>
    </citation>
    <scope>IDENTIFICATION</scope>
</reference>
<dbReference type="InterPro" id="IPR009050">
    <property type="entry name" value="Globin-like_sf"/>
</dbReference>
<dbReference type="Proteomes" id="UP000050794">
    <property type="component" value="Unassembled WGS sequence"/>
</dbReference>
<dbReference type="InterPro" id="IPR000971">
    <property type="entry name" value="Globin"/>
</dbReference>
<dbReference type="SUPFAM" id="SSF46458">
    <property type="entry name" value="Globin-like"/>
    <property type="match status" value="1"/>
</dbReference>
<dbReference type="GO" id="GO:0019825">
    <property type="term" value="F:oxygen binding"/>
    <property type="evidence" value="ECO:0007669"/>
    <property type="project" value="InterPro"/>
</dbReference>
<dbReference type="EMBL" id="UYWY01020153">
    <property type="protein sequence ID" value="VDM40678.1"/>
    <property type="molecule type" value="Genomic_DNA"/>
</dbReference>
<evidence type="ECO:0000313" key="3">
    <source>
        <dbReference type="Proteomes" id="UP000050794"/>
    </source>
</evidence>
<sequence>MGACASQRKAHNELTAAEIEAIHESWMRVKTDEIGKHILRELITRRPKFAEYFGINGGSFELKDLNANRQFLLQAYRIQGFLDTAVGAIGHCPLSSVYDLAHRIGQIHFYRGVNFGADNWLIFKRVAVEEITRVGEDKRFKSALQGEMLTAAVISPLLYERFQASSATFLDENYVLARIAWNKLMTMIVREMKRGFLEEAMRNCKDEESSDI</sequence>
<dbReference type="PROSITE" id="PS01033">
    <property type="entry name" value="GLOBIN"/>
    <property type="match status" value="1"/>
</dbReference>
<proteinExistence type="predicted"/>
<dbReference type="Gene3D" id="1.10.490.10">
    <property type="entry name" value="Globins"/>
    <property type="match status" value="1"/>
</dbReference>
<protein>
    <submittedName>
        <fullName evidence="4">GLOBIN domain-containing protein</fullName>
    </submittedName>
</protein>
<gene>
    <name evidence="2" type="ORF">TCNE_LOCUS9357</name>
</gene>
<dbReference type="GO" id="GO:0020037">
    <property type="term" value="F:heme binding"/>
    <property type="evidence" value="ECO:0007669"/>
    <property type="project" value="InterPro"/>
</dbReference>
<evidence type="ECO:0000259" key="1">
    <source>
        <dbReference type="PROSITE" id="PS01033"/>
    </source>
</evidence>
<dbReference type="WBParaSite" id="TCNE_0000935701-mRNA-1">
    <property type="protein sequence ID" value="TCNE_0000935701-mRNA-1"/>
    <property type="gene ID" value="TCNE_0000935701"/>
</dbReference>
<name>A0A183ULI7_TOXCA</name>
<evidence type="ECO:0000313" key="4">
    <source>
        <dbReference type="WBParaSite" id="TCNE_0000935701-mRNA-1"/>
    </source>
</evidence>
<accession>A0A183ULI7</accession>
<dbReference type="AlphaFoldDB" id="A0A183ULI7"/>